<dbReference type="SUPFAM" id="SSF103088">
    <property type="entry name" value="OmpA-like"/>
    <property type="match status" value="1"/>
</dbReference>
<evidence type="ECO:0000313" key="2">
    <source>
        <dbReference type="EMBL" id="SUB78682.1"/>
    </source>
</evidence>
<organism evidence="2 3">
    <name type="scientific">Porphyromonas macacae</name>
    <dbReference type="NCBI Taxonomy" id="28115"/>
    <lineage>
        <taxon>Bacteria</taxon>
        <taxon>Pseudomonadati</taxon>
        <taxon>Bacteroidota</taxon>
        <taxon>Bacteroidia</taxon>
        <taxon>Bacteroidales</taxon>
        <taxon>Porphyromonadaceae</taxon>
        <taxon>Porphyromonas</taxon>
    </lineage>
</organism>
<name>A0A379DKI2_9PORP</name>
<proteinExistence type="predicted"/>
<sequence length="483" mass="55024">MKVTIYKSIAFAVVLAISVFAGQAQELQNQYQDIRMERSADGKMFSVHMSIKPSKMIRSQEIMYVFPSLVSKDSVYRTELKPIAIAGNKRFRVLKRHKRLGNESSLNRLPQVEPVKVSDIHKTGDIIISQHIPFERWMAQSHLKVREEIFGCANCRKVELSSTVDKANIPLFSSQDYKYSYIEPAAVAVKRYEESFESKVNFVVARYDLQTNFENNAHELSRLDNFVIEALKMKGTTLDQVFVTGYASPEGDFNSNRILSERRANTLAVYVKSKHPGVKKAPAFRVNSEGEDWAGLRKAVVESDIDYASEVVAIIDKYKTDKEREADIKKLDNGRVYIQLLKDFYPPLRRTTFRMGYAVRPYTIEEIPEIFDTKPGLLSQNEMYRLAKFNLSKGKDVLGVYEAAYKQFPSDVIAALNYANALLQYKQDAAKALNVLQPHMADVRALLPMAIAYHMQGDEIQAEKILKTAAEKGDKDAKRILKM</sequence>
<keyword evidence="1" id="KW-0732">Signal</keyword>
<dbReference type="AlphaFoldDB" id="A0A379DKI2"/>
<feature type="chain" id="PRO_5016632511" evidence="1">
    <location>
        <begin position="25"/>
        <end position="483"/>
    </location>
</feature>
<reference evidence="2 3" key="1">
    <citation type="submission" date="2018-06" db="EMBL/GenBank/DDBJ databases">
        <authorList>
            <consortium name="Pathogen Informatics"/>
            <person name="Doyle S."/>
        </authorList>
    </citation>
    <scope>NUCLEOTIDE SEQUENCE [LARGE SCALE GENOMIC DNA]</scope>
    <source>
        <strain evidence="2 3">NCTC13100</strain>
    </source>
</reference>
<protein>
    <submittedName>
        <fullName evidence="2">DUF based on B. Theta Gene description</fullName>
    </submittedName>
</protein>
<dbReference type="EMBL" id="UGTI01000001">
    <property type="protein sequence ID" value="SUB78682.1"/>
    <property type="molecule type" value="Genomic_DNA"/>
</dbReference>
<feature type="signal peptide" evidence="1">
    <location>
        <begin position="1"/>
        <end position="24"/>
    </location>
</feature>
<gene>
    <name evidence="2" type="ORF">NCTC13100_01865</name>
</gene>
<dbReference type="Proteomes" id="UP000254263">
    <property type="component" value="Unassembled WGS sequence"/>
</dbReference>
<accession>A0A379DKI2</accession>
<evidence type="ECO:0000313" key="3">
    <source>
        <dbReference type="Proteomes" id="UP000254263"/>
    </source>
</evidence>
<evidence type="ECO:0000256" key="1">
    <source>
        <dbReference type="SAM" id="SignalP"/>
    </source>
</evidence>
<dbReference type="RefSeq" id="WP_018359916.1">
    <property type="nucleotide sequence ID" value="NZ_UGTI01000001.1"/>
</dbReference>
<dbReference type="InterPro" id="IPR036737">
    <property type="entry name" value="OmpA-like_sf"/>
</dbReference>
<dbReference type="Gene3D" id="3.30.1330.60">
    <property type="entry name" value="OmpA-like domain"/>
    <property type="match status" value="1"/>
</dbReference>